<evidence type="ECO:0000256" key="1">
    <source>
        <dbReference type="SAM" id="MobiDB-lite"/>
    </source>
</evidence>
<feature type="compositionally biased region" description="Polar residues" evidence="1">
    <location>
        <begin position="19"/>
        <end position="30"/>
    </location>
</feature>
<evidence type="ECO:0008006" key="4">
    <source>
        <dbReference type="Google" id="ProtNLM"/>
    </source>
</evidence>
<sequence length="74" mass="8590">MSWVEKTGKHSWRIRYPNGNGTYGSLSGFTSRKAAENYAHDLENRPPPRHLDQPHRLPHHLDRLPLGRTRRPAP</sequence>
<dbReference type="EMBL" id="JAMTCK010000012">
    <property type="protein sequence ID" value="MCP2167926.1"/>
    <property type="molecule type" value="Genomic_DNA"/>
</dbReference>
<name>A0AAE3GGP7_9PSEU</name>
<reference evidence="2" key="1">
    <citation type="submission" date="2022-06" db="EMBL/GenBank/DDBJ databases">
        <title>Genomic Encyclopedia of Archaeal and Bacterial Type Strains, Phase II (KMG-II): from individual species to whole genera.</title>
        <authorList>
            <person name="Goeker M."/>
        </authorList>
    </citation>
    <scope>NUCLEOTIDE SEQUENCE</scope>
    <source>
        <strain evidence="2">DSM 43935</strain>
    </source>
</reference>
<dbReference type="AlphaFoldDB" id="A0AAE3GGP7"/>
<gene>
    <name evidence="2" type="ORF">LX83_004800</name>
</gene>
<proteinExistence type="predicted"/>
<organism evidence="2 3">
    <name type="scientific">Goodfellowiella coeruleoviolacea</name>
    <dbReference type="NCBI Taxonomy" id="334858"/>
    <lineage>
        <taxon>Bacteria</taxon>
        <taxon>Bacillati</taxon>
        <taxon>Actinomycetota</taxon>
        <taxon>Actinomycetes</taxon>
        <taxon>Pseudonocardiales</taxon>
        <taxon>Pseudonocardiaceae</taxon>
        <taxon>Goodfellowiella</taxon>
    </lineage>
</organism>
<feature type="region of interest" description="Disordered" evidence="1">
    <location>
        <begin position="1"/>
        <end position="74"/>
    </location>
</feature>
<dbReference type="RefSeq" id="WP_253775287.1">
    <property type="nucleotide sequence ID" value="NZ_JAMTCK010000012.1"/>
</dbReference>
<accession>A0AAE3GGP7</accession>
<comment type="caution">
    <text evidence="2">The sequence shown here is derived from an EMBL/GenBank/DDBJ whole genome shotgun (WGS) entry which is preliminary data.</text>
</comment>
<protein>
    <recommendedName>
        <fullName evidence="4">DUF1508 domain-containing protein</fullName>
    </recommendedName>
</protein>
<feature type="compositionally biased region" description="Basic and acidic residues" evidence="1">
    <location>
        <begin position="33"/>
        <end position="65"/>
    </location>
</feature>
<evidence type="ECO:0000313" key="2">
    <source>
        <dbReference type="EMBL" id="MCP2167926.1"/>
    </source>
</evidence>
<keyword evidence="3" id="KW-1185">Reference proteome</keyword>
<dbReference type="Proteomes" id="UP001206128">
    <property type="component" value="Unassembled WGS sequence"/>
</dbReference>
<evidence type="ECO:0000313" key="3">
    <source>
        <dbReference type="Proteomes" id="UP001206128"/>
    </source>
</evidence>